<keyword evidence="2 4" id="KW-0378">Hydrolase</keyword>
<proteinExistence type="inferred from homology"/>
<dbReference type="Proteomes" id="UP000824205">
    <property type="component" value="Unassembled WGS sequence"/>
</dbReference>
<gene>
    <name evidence="7" type="ORF">IAA48_08055</name>
</gene>
<comment type="similarity">
    <text evidence="1 4">Belongs to the glycosyl hydrolase 5 (cellulase A) family.</text>
</comment>
<dbReference type="PANTHER" id="PTHR31308:SF3">
    <property type="entry name" value="ENDOGLYCOCERAMIDASE"/>
    <property type="match status" value="1"/>
</dbReference>
<feature type="domain" description="Glycoside hydrolase family 5" evidence="5">
    <location>
        <begin position="43"/>
        <end position="196"/>
    </location>
</feature>
<dbReference type="InterPro" id="IPR013780">
    <property type="entry name" value="Glyco_hydro_b"/>
</dbReference>
<dbReference type="GO" id="GO:1901136">
    <property type="term" value="P:carbohydrate derivative catabolic process"/>
    <property type="evidence" value="ECO:0007669"/>
    <property type="project" value="UniProtKB-ARBA"/>
</dbReference>
<sequence length="472" mass="54137">MNQLYCEGLDIRDKCGRQRIFRGVNICLKLKKPDLPETKKKLLKKKVIRNLKNNGVNIVRLGITWAALEESRGIYSADLAEILHTFVKRCEKEDIYVMPDMHQDLFSHYFHGDGAPDWAVDPSLKSKKPIAIWAEGYFYMGGVQRAFADFWENKNGIQDDFIRCWKFLSDIFSDCSNIIGCDFFNEPFLQSGGREVFLNILNGVSKAAGKNIDFHSCFRNGREKSGMLLAALKLISVIRSCSRFEKLMRTLDDEEHFSRLVDGNEKLVADFSKNYYEPFFKKISGAAGRGFNVLEHSYYSNLGIPFAIDTPENSVYSPHAYDLFVDSPLYDRYCSNHRLDFILKRIRENQLKMQVPVIMGEWGGAQSGKSSLAHIDHIMHAFEKYKWSSIYWGMEFTDKKLLSVFNRPYPAAVCGDIQEIRTDSKNRSFTLLWNQKEACSESAENANIIYVPGEGMVRFGGRAGENRLSLSY</sequence>
<organism evidence="7 8">
    <name type="scientific">Candidatus Eubacterium faecipullorum</name>
    <dbReference type="NCBI Taxonomy" id="2838571"/>
    <lineage>
        <taxon>Bacteria</taxon>
        <taxon>Bacillati</taxon>
        <taxon>Bacillota</taxon>
        <taxon>Clostridia</taxon>
        <taxon>Eubacteriales</taxon>
        <taxon>Eubacteriaceae</taxon>
        <taxon>Eubacterium</taxon>
    </lineage>
</organism>
<reference evidence="7" key="2">
    <citation type="submission" date="2021-04" db="EMBL/GenBank/DDBJ databases">
        <authorList>
            <person name="Gilroy R."/>
        </authorList>
    </citation>
    <scope>NUCLEOTIDE SEQUENCE</scope>
    <source>
        <strain evidence="7">421</strain>
    </source>
</reference>
<dbReference type="GO" id="GO:0000272">
    <property type="term" value="P:polysaccharide catabolic process"/>
    <property type="evidence" value="ECO:0007669"/>
    <property type="project" value="InterPro"/>
</dbReference>
<reference evidence="7" key="1">
    <citation type="journal article" date="2021" name="PeerJ">
        <title>Extensive microbial diversity within the chicken gut microbiome revealed by metagenomics and culture.</title>
        <authorList>
            <person name="Gilroy R."/>
            <person name="Ravi A."/>
            <person name="Getino M."/>
            <person name="Pursley I."/>
            <person name="Horton D.L."/>
            <person name="Alikhan N.F."/>
            <person name="Baker D."/>
            <person name="Gharbi K."/>
            <person name="Hall N."/>
            <person name="Watson M."/>
            <person name="Adriaenssens E.M."/>
            <person name="Foster-Nyarko E."/>
            <person name="Jarju S."/>
            <person name="Secka A."/>
            <person name="Antonio M."/>
            <person name="Oren A."/>
            <person name="Chaudhuri R.R."/>
            <person name="La Ragione R."/>
            <person name="Hildebrand F."/>
            <person name="Pallen M.J."/>
        </authorList>
    </citation>
    <scope>NUCLEOTIDE SEQUENCE</scope>
    <source>
        <strain evidence="7">421</strain>
    </source>
</reference>
<evidence type="ECO:0000256" key="3">
    <source>
        <dbReference type="ARBA" id="ARBA00023295"/>
    </source>
</evidence>
<dbReference type="PANTHER" id="PTHR31308">
    <property type="match status" value="1"/>
</dbReference>
<comment type="caution">
    <text evidence="7">The sequence shown here is derived from an EMBL/GenBank/DDBJ whole genome shotgun (WGS) entry which is preliminary data.</text>
</comment>
<protein>
    <submittedName>
        <fullName evidence="7">Cellulase family glycosylhydrolase</fullName>
    </submittedName>
</protein>
<dbReference type="GO" id="GO:0004553">
    <property type="term" value="F:hydrolase activity, hydrolyzing O-glycosyl compounds"/>
    <property type="evidence" value="ECO:0007669"/>
    <property type="project" value="InterPro"/>
</dbReference>
<evidence type="ECO:0000259" key="6">
    <source>
        <dbReference type="Pfam" id="PF18564"/>
    </source>
</evidence>
<evidence type="ECO:0000256" key="4">
    <source>
        <dbReference type="RuleBase" id="RU361153"/>
    </source>
</evidence>
<dbReference type="InterPro" id="IPR017853">
    <property type="entry name" value="GH"/>
</dbReference>
<name>A0A9D1RF31_9FIRM</name>
<dbReference type="Pfam" id="PF18564">
    <property type="entry name" value="Glyco_hydro_5_C"/>
    <property type="match status" value="1"/>
</dbReference>
<dbReference type="GO" id="GO:0016042">
    <property type="term" value="P:lipid catabolic process"/>
    <property type="evidence" value="ECO:0007669"/>
    <property type="project" value="UniProtKB-ARBA"/>
</dbReference>
<keyword evidence="3 4" id="KW-0326">Glycosidase</keyword>
<dbReference type="InterPro" id="IPR001547">
    <property type="entry name" value="Glyco_hydro_5"/>
</dbReference>
<evidence type="ECO:0000256" key="1">
    <source>
        <dbReference type="ARBA" id="ARBA00005641"/>
    </source>
</evidence>
<dbReference type="AlphaFoldDB" id="A0A9D1RF31"/>
<evidence type="ECO:0000313" key="8">
    <source>
        <dbReference type="Proteomes" id="UP000824205"/>
    </source>
</evidence>
<feature type="domain" description="Glycoside hydrolase family 5 C-terminal" evidence="6">
    <location>
        <begin position="407"/>
        <end position="452"/>
    </location>
</feature>
<dbReference type="Pfam" id="PF00150">
    <property type="entry name" value="Cellulase"/>
    <property type="match status" value="2"/>
</dbReference>
<dbReference type="EMBL" id="DXGE01000034">
    <property type="protein sequence ID" value="HIW86432.1"/>
    <property type="molecule type" value="Genomic_DNA"/>
</dbReference>
<evidence type="ECO:0000256" key="2">
    <source>
        <dbReference type="ARBA" id="ARBA00022801"/>
    </source>
</evidence>
<dbReference type="Gene3D" id="3.20.20.80">
    <property type="entry name" value="Glycosidases"/>
    <property type="match status" value="1"/>
</dbReference>
<dbReference type="InterPro" id="IPR052066">
    <property type="entry name" value="Glycosphingolipid_Hydrolases"/>
</dbReference>
<dbReference type="InterPro" id="IPR041036">
    <property type="entry name" value="GH5_C"/>
</dbReference>
<feature type="domain" description="Glycoside hydrolase family 5" evidence="5">
    <location>
        <begin position="270"/>
        <end position="394"/>
    </location>
</feature>
<accession>A0A9D1RF31</accession>
<evidence type="ECO:0000313" key="7">
    <source>
        <dbReference type="EMBL" id="HIW86432.1"/>
    </source>
</evidence>
<evidence type="ECO:0000259" key="5">
    <source>
        <dbReference type="Pfam" id="PF00150"/>
    </source>
</evidence>
<dbReference type="SUPFAM" id="SSF51445">
    <property type="entry name" value="(Trans)glycosidases"/>
    <property type="match status" value="1"/>
</dbReference>
<dbReference type="Gene3D" id="2.60.40.1180">
    <property type="entry name" value="Golgi alpha-mannosidase II"/>
    <property type="match status" value="1"/>
</dbReference>